<evidence type="ECO:0000259" key="9">
    <source>
        <dbReference type="Pfam" id="PF06814"/>
    </source>
</evidence>
<dbReference type="InterPro" id="IPR009637">
    <property type="entry name" value="GPR107/GPR108-like"/>
</dbReference>
<evidence type="ECO:0000256" key="6">
    <source>
        <dbReference type="ARBA" id="ARBA00023136"/>
    </source>
</evidence>
<feature type="compositionally biased region" description="Low complexity" evidence="7">
    <location>
        <begin position="765"/>
        <end position="783"/>
    </location>
</feature>
<keyword evidence="6 8" id="KW-0472">Membrane</keyword>
<comment type="caution">
    <text evidence="11">The sequence shown here is derived from an EMBL/GenBank/DDBJ whole genome shotgun (WGS) entry which is preliminary data.</text>
</comment>
<keyword evidence="4" id="KW-0732">Signal</keyword>
<accession>A0A9W8ADF9</accession>
<comment type="subcellular location">
    <subcellularLocation>
        <location evidence="1">Membrane</location>
        <topology evidence="1">Multi-pass membrane protein</topology>
    </subcellularLocation>
</comment>
<evidence type="ECO:0000256" key="2">
    <source>
        <dbReference type="ARBA" id="ARBA00007883"/>
    </source>
</evidence>
<feature type="transmembrane region" description="Helical" evidence="8">
    <location>
        <begin position="374"/>
        <end position="396"/>
    </location>
</feature>
<evidence type="ECO:0000256" key="3">
    <source>
        <dbReference type="ARBA" id="ARBA00022692"/>
    </source>
</evidence>
<evidence type="ECO:0000256" key="7">
    <source>
        <dbReference type="SAM" id="MobiDB-lite"/>
    </source>
</evidence>
<feature type="transmembrane region" description="Helical" evidence="8">
    <location>
        <begin position="599"/>
        <end position="616"/>
    </location>
</feature>
<evidence type="ECO:0000256" key="8">
    <source>
        <dbReference type="SAM" id="Phobius"/>
    </source>
</evidence>
<feature type="transmembrane region" description="Helical" evidence="8">
    <location>
        <begin position="481"/>
        <end position="503"/>
    </location>
</feature>
<dbReference type="AlphaFoldDB" id="A0A9W8ADF9"/>
<feature type="region of interest" description="Disordered" evidence="7">
    <location>
        <begin position="1"/>
        <end position="24"/>
    </location>
</feature>
<feature type="compositionally biased region" description="Basic and acidic residues" evidence="7">
    <location>
        <begin position="796"/>
        <end position="815"/>
    </location>
</feature>
<dbReference type="GO" id="GO:0042147">
    <property type="term" value="P:retrograde transport, endosome to Golgi"/>
    <property type="evidence" value="ECO:0007669"/>
    <property type="project" value="TreeGrafter"/>
</dbReference>
<dbReference type="InterPro" id="IPR053938">
    <property type="entry name" value="PTM1-like_N"/>
</dbReference>
<protein>
    <submittedName>
        <fullName evidence="11">Uncharacterized protein</fullName>
    </submittedName>
</protein>
<keyword evidence="3 8" id="KW-0812">Transmembrane</keyword>
<dbReference type="GO" id="GO:0005794">
    <property type="term" value="C:Golgi apparatus"/>
    <property type="evidence" value="ECO:0007669"/>
    <property type="project" value="TreeGrafter"/>
</dbReference>
<name>A0A9W8ADF9_9FUNG</name>
<dbReference type="OrthoDB" id="19932at2759"/>
<comment type="similarity">
    <text evidence="2">Belongs to the LU7TM family.</text>
</comment>
<organism evidence="11 12">
    <name type="scientific">Tieghemiomyces parasiticus</name>
    <dbReference type="NCBI Taxonomy" id="78921"/>
    <lineage>
        <taxon>Eukaryota</taxon>
        <taxon>Fungi</taxon>
        <taxon>Fungi incertae sedis</taxon>
        <taxon>Zoopagomycota</taxon>
        <taxon>Kickxellomycotina</taxon>
        <taxon>Dimargaritomycetes</taxon>
        <taxon>Dimargaritales</taxon>
        <taxon>Dimargaritaceae</taxon>
        <taxon>Tieghemiomyces</taxon>
    </lineage>
</organism>
<feature type="compositionally biased region" description="Low complexity" evidence="7">
    <location>
        <begin position="821"/>
        <end position="839"/>
    </location>
</feature>
<evidence type="ECO:0000313" key="12">
    <source>
        <dbReference type="Proteomes" id="UP001150569"/>
    </source>
</evidence>
<keyword evidence="5 8" id="KW-1133">Transmembrane helix</keyword>
<evidence type="ECO:0000256" key="4">
    <source>
        <dbReference type="ARBA" id="ARBA00022729"/>
    </source>
</evidence>
<dbReference type="Proteomes" id="UP001150569">
    <property type="component" value="Unassembled WGS sequence"/>
</dbReference>
<dbReference type="GO" id="GO:0005829">
    <property type="term" value="C:cytosol"/>
    <property type="evidence" value="ECO:0007669"/>
    <property type="project" value="GOC"/>
</dbReference>
<evidence type="ECO:0000313" key="11">
    <source>
        <dbReference type="EMBL" id="KAJ1923635.1"/>
    </source>
</evidence>
<dbReference type="InterPro" id="IPR053937">
    <property type="entry name" value="GOST_TM"/>
</dbReference>
<feature type="transmembrane region" description="Helical" evidence="8">
    <location>
        <begin position="509"/>
        <end position="534"/>
    </location>
</feature>
<evidence type="ECO:0000256" key="5">
    <source>
        <dbReference type="ARBA" id="ARBA00022989"/>
    </source>
</evidence>
<dbReference type="PANTHER" id="PTHR21229">
    <property type="entry name" value="LUNG SEVEN TRANSMEMBRANE RECEPTOR"/>
    <property type="match status" value="1"/>
</dbReference>
<proteinExistence type="inferred from homology"/>
<gene>
    <name evidence="11" type="ORF">IWQ60_005745</name>
</gene>
<dbReference type="Pfam" id="PF21902">
    <property type="entry name" value="PTM1-like_N"/>
    <property type="match status" value="1"/>
</dbReference>
<feature type="domain" description="GOST seven transmembrane" evidence="9">
    <location>
        <begin position="372"/>
        <end position="622"/>
    </location>
</feature>
<reference evidence="11" key="1">
    <citation type="submission" date="2022-07" db="EMBL/GenBank/DDBJ databases">
        <title>Phylogenomic reconstructions and comparative analyses of Kickxellomycotina fungi.</title>
        <authorList>
            <person name="Reynolds N.K."/>
            <person name="Stajich J.E."/>
            <person name="Barry K."/>
            <person name="Grigoriev I.V."/>
            <person name="Crous P."/>
            <person name="Smith M.E."/>
        </authorList>
    </citation>
    <scope>NUCLEOTIDE SEQUENCE</scope>
    <source>
        <strain evidence="11">RSA 861</strain>
    </source>
</reference>
<dbReference type="EMBL" id="JANBPT010000321">
    <property type="protein sequence ID" value="KAJ1923635.1"/>
    <property type="molecule type" value="Genomic_DNA"/>
</dbReference>
<evidence type="ECO:0000256" key="1">
    <source>
        <dbReference type="ARBA" id="ARBA00004141"/>
    </source>
</evidence>
<feature type="transmembrane region" description="Helical" evidence="8">
    <location>
        <begin position="408"/>
        <end position="426"/>
    </location>
</feature>
<evidence type="ECO:0000259" key="10">
    <source>
        <dbReference type="Pfam" id="PF21902"/>
    </source>
</evidence>
<dbReference type="GO" id="GO:0016020">
    <property type="term" value="C:membrane"/>
    <property type="evidence" value="ECO:0007669"/>
    <property type="project" value="UniProtKB-SubCell"/>
</dbReference>
<dbReference type="PANTHER" id="PTHR21229:SF1">
    <property type="entry name" value="GH17801P"/>
    <property type="match status" value="1"/>
</dbReference>
<feature type="transmembrane region" description="Helical" evidence="8">
    <location>
        <begin position="438"/>
        <end position="469"/>
    </location>
</feature>
<feature type="compositionally biased region" description="Basic and acidic residues" evidence="7">
    <location>
        <begin position="845"/>
        <end position="859"/>
    </location>
</feature>
<feature type="region of interest" description="Disordered" evidence="7">
    <location>
        <begin position="702"/>
        <end position="868"/>
    </location>
</feature>
<dbReference type="Pfam" id="PF06814">
    <property type="entry name" value="GOST_TM"/>
    <property type="match status" value="1"/>
</dbReference>
<feature type="domain" description="PTM1-like N-terminal" evidence="10">
    <location>
        <begin position="213"/>
        <end position="360"/>
    </location>
</feature>
<keyword evidence="12" id="KW-1185">Reference proteome</keyword>
<sequence length="868" mass="94847">MPRIPRVAQNPLPREAPRANSGLAEAPSPSTYYVVNGLHDLTSHIAVGCPPSHLAPEPFVVFGPAQRPALIAGFKKASFSRLLHARQCLITISRLPSHKPPTSSILHQRLTSLLHSHLPSRQPGDTAPVNSGWLVRALLLVTLVLALLIPAVRADDPATTTETAGFSTDDTAVSKIAVSAETSIADVPVATRAGARLETADKATISDDPTQKYVCSSIYGTNTVLRSYRPALVNVSFTPQGQLHGGDSTTATRVSVVVFNWLDQYHLGVPNPLNNNLTKVYVCTDDAIELGLCDRTTYGQMLVDDPSGLASPMVSRYIDLAQADAGALEDIISYPVSETGIYCVDVLGNGGQFRGEVQWINPYGSLPAIDYPKILFYGLLTLTYLLVTLWWAVGTIRYWREILPMQNYLSLLLLCLLVDYAVEFWFNQHYNAHGTKAMSLTVFLIILSSLRNSLSFLLLLLIALGYSVVKPSLGRTMLKCQILAGLQLLFSSLYGVATIARFGHDDSELVAFIALLPLAITMVTFYVWILTAMTKTVRYLQQRHQHFKLTMYRQLWRLLFFCACVILLLVVVNAFSFGFRADPRWIVFRWRLRWLLFDGWLNCLYTFAFFVILFIWRPTPHNSRYGLEELAGDETTANARDEDFSPLNSPSLAPAGAGLGAGAAAAYLRGNADVGNGHGGGDRDAYLDPAIALRQFNSPDHFDDFLNRGDESDDDEDDHSTRGSRQANDNDVRGFPTGPRSHNTSGYSATLQDDPPSPDHHRSGLSRSKSLGGPAAKAASSPPVATQDAMTTLFDAGDHFDDGDDHTTSENDRHSNSPGDGSTTLLGGGAATSRSRGAAPLAGQLHEHDSDEEGRHDEFSDFQQGDAK</sequence>
<feature type="transmembrane region" description="Helical" evidence="8">
    <location>
        <begin position="555"/>
        <end position="579"/>
    </location>
</feature>
<feature type="compositionally biased region" description="Polar residues" evidence="7">
    <location>
        <begin position="740"/>
        <end position="751"/>
    </location>
</feature>